<comment type="caution">
    <text evidence="4">The sequence shown here is derived from an EMBL/GenBank/DDBJ whole genome shotgun (WGS) entry which is preliminary data.</text>
</comment>
<dbReference type="Gene3D" id="3.40.50.720">
    <property type="entry name" value="NAD(P)-binding Rossmann-like Domain"/>
    <property type="match status" value="1"/>
</dbReference>
<dbReference type="RefSeq" id="WP_116704054.1">
    <property type="nucleotide sequence ID" value="NZ_QUWV01000151.1"/>
</dbReference>
<dbReference type="InterPro" id="IPR013149">
    <property type="entry name" value="ADH-like_C"/>
</dbReference>
<evidence type="ECO:0000259" key="3">
    <source>
        <dbReference type="SMART" id="SM00829"/>
    </source>
</evidence>
<gene>
    <name evidence="4" type="ORF">DY926_14725</name>
</gene>
<dbReference type="GO" id="GO:0003960">
    <property type="term" value="F:quinone reductase (NADPH) activity"/>
    <property type="evidence" value="ECO:0007669"/>
    <property type="project" value="InterPro"/>
</dbReference>
<dbReference type="SUPFAM" id="SSF50129">
    <property type="entry name" value="GroES-like"/>
    <property type="match status" value="1"/>
</dbReference>
<feature type="domain" description="Enoyl reductase (ER)" evidence="3">
    <location>
        <begin position="11"/>
        <end position="321"/>
    </location>
</feature>
<name>A0A371YX26_9PROT</name>
<dbReference type="InterPro" id="IPR011032">
    <property type="entry name" value="GroES-like_sf"/>
</dbReference>
<protein>
    <submittedName>
        <fullName evidence="4">Quinone oxidoreductase</fullName>
    </submittedName>
</protein>
<dbReference type="InterPro" id="IPR036291">
    <property type="entry name" value="NAD(P)-bd_dom_sf"/>
</dbReference>
<accession>A0A371YX26</accession>
<reference evidence="4 5" key="1">
    <citation type="submission" date="2018-08" db="EMBL/GenBank/DDBJ databases">
        <title>Komagataeibacter sp. AV 382.</title>
        <authorList>
            <person name="Skraban J."/>
            <person name="Trcek J."/>
        </authorList>
    </citation>
    <scope>NUCLEOTIDE SEQUENCE [LARGE SCALE GENOMIC DNA]</scope>
    <source>
        <strain evidence="4 5">AV 382</strain>
    </source>
</reference>
<dbReference type="SUPFAM" id="SSF51735">
    <property type="entry name" value="NAD(P)-binding Rossmann-fold domains"/>
    <property type="match status" value="1"/>
</dbReference>
<dbReference type="Proteomes" id="UP000262371">
    <property type="component" value="Unassembled WGS sequence"/>
</dbReference>
<keyword evidence="2" id="KW-0560">Oxidoreductase</keyword>
<dbReference type="OrthoDB" id="9805883at2"/>
<dbReference type="AlphaFoldDB" id="A0A371YX26"/>
<dbReference type="PANTHER" id="PTHR48106:SF13">
    <property type="entry name" value="QUINONE OXIDOREDUCTASE-RELATED"/>
    <property type="match status" value="1"/>
</dbReference>
<dbReference type="GO" id="GO:0035925">
    <property type="term" value="F:mRNA 3'-UTR AU-rich region binding"/>
    <property type="evidence" value="ECO:0007669"/>
    <property type="project" value="TreeGrafter"/>
</dbReference>
<dbReference type="Gene3D" id="3.90.180.10">
    <property type="entry name" value="Medium-chain alcohol dehydrogenases, catalytic domain"/>
    <property type="match status" value="1"/>
</dbReference>
<keyword evidence="5" id="KW-1185">Reference proteome</keyword>
<evidence type="ECO:0000313" key="4">
    <source>
        <dbReference type="EMBL" id="RFD18792.1"/>
    </source>
</evidence>
<dbReference type="GO" id="GO:0005829">
    <property type="term" value="C:cytosol"/>
    <property type="evidence" value="ECO:0007669"/>
    <property type="project" value="TreeGrafter"/>
</dbReference>
<dbReference type="PANTHER" id="PTHR48106">
    <property type="entry name" value="QUINONE OXIDOREDUCTASE PIG3-RELATED"/>
    <property type="match status" value="1"/>
</dbReference>
<evidence type="ECO:0000313" key="5">
    <source>
        <dbReference type="Proteomes" id="UP000262371"/>
    </source>
</evidence>
<dbReference type="CDD" id="cd05286">
    <property type="entry name" value="QOR2"/>
    <property type="match status" value="1"/>
</dbReference>
<sequence length="334" mass="35384">MNTVIRIHEYGGPDVLRTETLPVPTPAAGEVMLRQDAIGVNFIDTYFRSGLYKFPSLPAIPGMEGAGTITAVGPDVHDLSPGMRVAYAGVPGGYATFRTIAADRVVALPDDIASSTAAAIMLRGLSVHMLLREVYRVQPGDDILVYAAAGGVGLLMCQWAQHLGAHVIGVVSTAEKAELARANGARHVIIGTDRVSEQVRDLTEGRMLPVVYDSIGKATFETSLSCLAPRGLMVSYGNASGPVTGVDVGTLAAHGSLYLTRPMLMTYIARRTALLHAAKEVFALVKKDVLKPHIGQTFALHDAAQAHIALEARKTTGSTILLPRNPAKDSATPE</sequence>
<dbReference type="InterPro" id="IPR013154">
    <property type="entry name" value="ADH-like_N"/>
</dbReference>
<dbReference type="Pfam" id="PF08240">
    <property type="entry name" value="ADH_N"/>
    <property type="match status" value="1"/>
</dbReference>
<dbReference type="GO" id="GO:0070402">
    <property type="term" value="F:NADPH binding"/>
    <property type="evidence" value="ECO:0007669"/>
    <property type="project" value="TreeGrafter"/>
</dbReference>
<dbReference type="InterPro" id="IPR020843">
    <property type="entry name" value="ER"/>
</dbReference>
<proteinExistence type="predicted"/>
<evidence type="ECO:0000256" key="1">
    <source>
        <dbReference type="ARBA" id="ARBA00022857"/>
    </source>
</evidence>
<dbReference type="InterPro" id="IPR047618">
    <property type="entry name" value="QOR-like"/>
</dbReference>
<dbReference type="EMBL" id="QUWV01000151">
    <property type="protein sequence ID" value="RFD18792.1"/>
    <property type="molecule type" value="Genomic_DNA"/>
</dbReference>
<dbReference type="NCBIfam" id="NF008024">
    <property type="entry name" value="PRK10754.1"/>
    <property type="match status" value="1"/>
</dbReference>
<organism evidence="4 5">
    <name type="scientific">Komagataeibacter melaceti</name>
    <dbReference type="NCBI Taxonomy" id="2766577"/>
    <lineage>
        <taxon>Bacteria</taxon>
        <taxon>Pseudomonadati</taxon>
        <taxon>Pseudomonadota</taxon>
        <taxon>Alphaproteobacteria</taxon>
        <taxon>Acetobacterales</taxon>
        <taxon>Acetobacteraceae</taxon>
        <taxon>Komagataeibacter</taxon>
    </lineage>
</organism>
<keyword evidence="1" id="KW-0521">NADP</keyword>
<evidence type="ECO:0000256" key="2">
    <source>
        <dbReference type="ARBA" id="ARBA00023002"/>
    </source>
</evidence>
<dbReference type="FunFam" id="3.40.50.720:FF:000053">
    <property type="entry name" value="Quinone oxidoreductase 1"/>
    <property type="match status" value="1"/>
</dbReference>
<dbReference type="SMART" id="SM00829">
    <property type="entry name" value="PKS_ER"/>
    <property type="match status" value="1"/>
</dbReference>
<dbReference type="Pfam" id="PF00107">
    <property type="entry name" value="ADH_zinc_N"/>
    <property type="match status" value="1"/>
</dbReference>